<dbReference type="OrthoDB" id="6136201at2759"/>
<sequence length="8" mass="1019">MSRKQNQK</sequence>
<dbReference type="EMBL" id="AC009246">
    <property type="status" value="NOT_ANNOTATED_CDS"/>
    <property type="molecule type" value="Genomic_DNA"/>
</dbReference>
<name>A0A0G2JL58_HUMAN</name>
<protein>
    <submittedName>
        <fullName evidence="1">Spermatogenesis associated serine rich 2</fullName>
    </submittedName>
</protein>
<dbReference type="Bgee" id="ENSG00000123352">
    <property type="expression patterns" value="Expressed in primordial germ cell in gonad and 188 other cell types or tissues"/>
</dbReference>
<dbReference type="Antibodypedia" id="48974">
    <property type="antibodies" value="42 antibodies from 13 providers"/>
</dbReference>
<dbReference type="Ensembl" id="ENST00000548654.5">
    <property type="protein sequence ID" value="ENSP00000447131.1"/>
    <property type="gene ID" value="ENSG00000123352.18"/>
</dbReference>
<gene>
    <name evidence="1" type="primary">SPATS2</name>
</gene>
<dbReference type="OpenTargets" id="ENSG00000123352"/>
<organism evidence="1 2">
    <name type="scientific">Homo sapiens</name>
    <name type="common">Human</name>
    <dbReference type="NCBI Taxonomy" id="9606"/>
    <lineage>
        <taxon>Eukaryota</taxon>
        <taxon>Metazoa</taxon>
        <taxon>Chordata</taxon>
        <taxon>Craniata</taxon>
        <taxon>Vertebrata</taxon>
        <taxon>Euteleostomi</taxon>
        <taxon>Mammalia</taxon>
        <taxon>Eutheria</taxon>
        <taxon>Euarchontoglires</taxon>
        <taxon>Primates</taxon>
        <taxon>Haplorrhini</taxon>
        <taxon>Catarrhini</taxon>
        <taxon>Hominidae</taxon>
        <taxon>Homo</taxon>
    </lineage>
</organism>
<reference evidence="1" key="2">
    <citation type="journal article" date="2004" name="Nature">
        <title>Finishing the euchromatic sequence of the human genome.</title>
        <authorList>
            <consortium name="International Human Genome Sequencing Consortium"/>
        </authorList>
    </citation>
    <scope>NUCLEOTIDE SEQUENCE [LARGE SCALE GENOMIC DNA]</scope>
</reference>
<dbReference type="ChiTaRS" id="SPATS2">
    <property type="organism name" value="human"/>
</dbReference>
<dbReference type="Ensembl" id="ENST00000548377.5">
    <property type="protein sequence ID" value="ENSP00000449509.1"/>
    <property type="gene ID" value="ENSG00000123352.18"/>
</dbReference>
<keyword evidence="2" id="KW-1185">Reference proteome</keyword>
<reference evidence="1" key="4">
    <citation type="submission" date="2025-05" db="UniProtKB">
        <authorList>
            <consortium name="Ensembl"/>
        </authorList>
    </citation>
    <scope>IDENTIFICATION</scope>
</reference>
<dbReference type="GeneTree" id="ENSGT00390000001138"/>
<evidence type="ECO:0000313" key="1">
    <source>
        <dbReference type="Ensembl" id="ENSP00000449509.1"/>
    </source>
</evidence>
<accession>A0A0G2JL58</accession>
<feature type="non-terminal residue" evidence="1">
    <location>
        <position position="8"/>
    </location>
</feature>
<reference evidence="1 2" key="3">
    <citation type="journal article" date="2006" name="Nature">
        <title>The finished DNA sequence of human chromosome 12.</title>
        <authorList>
            <consortium name="Baylor College of Medicine Human Genome Sequencing Center Sequence Production Team"/>
            <person name="Scherer S.E."/>
            <person name="Muzny D.M."/>
            <person name="Buhay C.J."/>
            <person name="Chen R."/>
            <person name="Cree A."/>
            <person name="Ding Y."/>
            <person name="Dugan-Rocha S."/>
            <person name="Gill R."/>
            <person name="Gunaratne P."/>
            <person name="Harris R.A."/>
            <person name="Hawes A.C."/>
            <person name="Hernandez J."/>
            <person name="Hodgson A.V."/>
            <person name="Hume J."/>
            <person name="Jackson A."/>
            <person name="Khan Z.M."/>
            <person name="Kovar-Smith C."/>
            <person name="Lewis L.R."/>
            <person name="Lozado R.J."/>
            <person name="Metzker M.L."/>
            <person name="Milosavljevic A."/>
            <person name="Miner G.R."/>
            <person name="Montgomery K.T."/>
            <person name="Morgan M.B."/>
            <person name="Nazareth L.V."/>
            <person name="Scott G."/>
            <person name="Sodergren E."/>
            <person name="Song X.Z."/>
            <person name="Steffen D."/>
            <person name="Lovering R.C."/>
            <person name="Wheeler D.A."/>
            <person name="Worley K.C."/>
            <person name="Yuan Y."/>
            <person name="Zhang Z."/>
            <person name="Adams C.Q."/>
            <person name="Ansari-Lari M.A."/>
            <person name="Ayele M."/>
            <person name="Brown M.J."/>
            <person name="Chen G."/>
            <person name="Chen Z."/>
            <person name="Clerc-Blankenburg K.P."/>
            <person name="Davis C."/>
            <person name="Delgado O."/>
            <person name="Dinh H.H."/>
            <person name="Draper H."/>
            <person name="Gonzalez-Garay M.L."/>
            <person name="Havlak P."/>
            <person name="Jackson L.R."/>
            <person name="Jacob L.S."/>
            <person name="Kelly S.H."/>
            <person name="Li L."/>
            <person name="Li Z."/>
            <person name="Liu J."/>
            <person name="Liu W."/>
            <person name="Lu J."/>
            <person name="Maheshwari M."/>
            <person name="Nguyen B.V."/>
            <person name="Okwuonu G.O."/>
            <person name="Pasternak S."/>
            <person name="Perez L.M."/>
            <person name="Plopper F.J."/>
            <person name="Santibanez J."/>
            <person name="Shen H."/>
            <person name="Tabor P.E."/>
            <person name="Verduzco D."/>
            <person name="Waldron L."/>
            <person name="Wang Q."/>
            <person name="Williams G.A."/>
            <person name="Zhang J."/>
            <person name="Zhou J."/>
            <person name="Allen C.C."/>
            <person name="Amin A.G."/>
            <person name="Anyalebechi V."/>
            <person name="Bailey M."/>
            <person name="Barbaria J.A."/>
            <person name="Bimage K.E."/>
            <person name="Bryant N.P."/>
            <person name="Burch P.E."/>
            <person name="Burkett C.E."/>
            <person name="Burrell K.L."/>
            <person name="Calderon E."/>
            <person name="Cardenas V."/>
            <person name="Carter K."/>
            <person name="Casias K."/>
            <person name="Cavazos I."/>
            <person name="Cavazos S.R."/>
            <person name="Ceasar H."/>
            <person name="Chacko J."/>
            <person name="Chan S.N."/>
            <person name="Chavez D."/>
            <person name="Christopoulos C."/>
            <person name="Chu J."/>
            <person name="Cockrell R."/>
            <person name="Cox C.D."/>
            <person name="Dang M."/>
            <person name="Dathorne S.R."/>
            <person name="David R."/>
            <person name="Davis C.M."/>
            <person name="Davy-Carroll L."/>
            <person name="Deshazo D.R."/>
            <person name="Donlin J.E."/>
            <person name="D'Souza L."/>
            <person name="Eaves K.A."/>
            <person name="Egan A."/>
            <person name="Emery-Cohen A.J."/>
            <person name="Escotto M."/>
            <person name="Flagg N."/>
            <person name="Forbes L.D."/>
            <person name="Gabisi A.M."/>
            <person name="Garza M."/>
            <person name="Hamilton C."/>
            <person name="Henderson N."/>
            <person name="Hernandez O."/>
            <person name="Hines S."/>
            <person name="Hogues M.E."/>
            <person name="Huang M."/>
            <person name="Idlebird D.G."/>
            <person name="Johnson R."/>
            <person name="Jolivet A."/>
            <person name="Jones S."/>
            <person name="Kagan R."/>
            <person name="King L.M."/>
            <person name="Leal B."/>
            <person name="Lebow H."/>
            <person name="Lee S."/>
            <person name="LeVan J.M."/>
            <person name="Lewis L.C."/>
            <person name="London P."/>
            <person name="Lorensuhewa L.M."/>
            <person name="Loulseged H."/>
            <person name="Lovett D.A."/>
            <person name="Lucier A."/>
            <person name="Lucier R.L."/>
            <person name="Ma J."/>
            <person name="Madu R.C."/>
            <person name="Mapua P."/>
            <person name="Martindale A.D."/>
            <person name="Martinez E."/>
            <person name="Massey E."/>
            <person name="Mawhiney S."/>
            <person name="Meador M.G."/>
            <person name="Mendez S."/>
            <person name="Mercado C."/>
            <person name="Mercado I.C."/>
            <person name="Merritt C.E."/>
            <person name="Miner Z.L."/>
            <person name="Minja E."/>
            <person name="Mitchell T."/>
            <person name="Mohabbat F."/>
            <person name="Mohabbat K."/>
            <person name="Montgomery B."/>
            <person name="Moore N."/>
            <person name="Morris S."/>
            <person name="Munidasa M."/>
            <person name="Ngo R.N."/>
            <person name="Nguyen N.B."/>
            <person name="Nickerson E."/>
            <person name="Nwaokelemeh O.O."/>
            <person name="Nwokenkwo S."/>
            <person name="Obregon M."/>
            <person name="Oguh M."/>
            <person name="Oragunye N."/>
            <person name="Oviedo R.J."/>
            <person name="Parish B.J."/>
            <person name="Parker D.N."/>
            <person name="Parrish J."/>
            <person name="Parks K.L."/>
            <person name="Paul H.A."/>
            <person name="Payton B.A."/>
            <person name="Perez A."/>
            <person name="Perrin W."/>
            <person name="Pickens A."/>
            <person name="Primus E.L."/>
            <person name="Pu L.L."/>
            <person name="Puazo M."/>
            <person name="Quiles M.M."/>
            <person name="Quiroz J.B."/>
            <person name="Rabata D."/>
            <person name="Reeves K."/>
            <person name="Ruiz S.J."/>
            <person name="Shao H."/>
            <person name="Sisson I."/>
            <person name="Sonaike T."/>
            <person name="Sorelle R.P."/>
            <person name="Sutton A.E."/>
            <person name="Svatek A.F."/>
            <person name="Svetz L.A."/>
            <person name="Tamerisa K.S."/>
            <person name="Taylor T.R."/>
            <person name="Teague B."/>
            <person name="Thomas N."/>
            <person name="Thorn R.D."/>
            <person name="Trejos Z.Y."/>
            <person name="Trevino B.K."/>
            <person name="Ukegbu O.N."/>
            <person name="Urban J.B."/>
            <person name="Vasquez L.I."/>
            <person name="Vera V.A."/>
            <person name="Villasana D.M."/>
            <person name="Wang L."/>
            <person name="Ward-Moore S."/>
            <person name="Warren J.T."/>
            <person name="Wei X."/>
            <person name="White F."/>
            <person name="Williamson A.L."/>
            <person name="Wleczyk R."/>
            <person name="Wooden H.S."/>
            <person name="Wooden S.H."/>
            <person name="Yen J."/>
            <person name="Yoon L."/>
            <person name="Yoon V."/>
            <person name="Zorrilla S.E."/>
            <person name="Nelson D."/>
            <person name="Kucherlapati R."/>
            <person name="Weinstock G."/>
            <person name="Gibbs R.A."/>
            <person name="null."/>
        </authorList>
    </citation>
    <scope>NUCLEOTIDE SEQUENCE [LARGE SCALE GENOMIC DNA]</scope>
</reference>
<dbReference type="VEuPathDB" id="HostDB:ENSG00000123352"/>
<evidence type="ECO:0000313" key="2">
    <source>
        <dbReference type="Proteomes" id="UP000005640"/>
    </source>
</evidence>
<reference evidence="1" key="1">
    <citation type="journal article" date="2001" name="Nature">
        <title>Initial sequencing and analysis of the human genome.</title>
        <authorList>
            <consortium name="International Human Genome Sequencing Consortium"/>
            <person name="Lander E.S."/>
            <person name="Linton L.M."/>
            <person name="Birren B."/>
            <person name="Nusbaum C."/>
            <person name="Zody M.C."/>
            <person name="Baldwin J."/>
            <person name="Devon K."/>
            <person name="Dewar K."/>
            <person name="Doyle M."/>
            <person name="FitzHugh W."/>
            <person name="Funke R."/>
            <person name="Gage D."/>
            <person name="Harris K."/>
            <person name="Heaford A."/>
            <person name="Howland J."/>
            <person name="Kann L."/>
            <person name="Lehoczky J."/>
            <person name="LeVine R."/>
            <person name="McEwan P."/>
            <person name="McKernan K."/>
            <person name="Meldrim J."/>
            <person name="Mesirov J.P."/>
            <person name="Miranda C."/>
            <person name="Morris W."/>
            <person name="Naylor J."/>
            <person name="Raymond C."/>
            <person name="Rosetti M."/>
            <person name="Santos R."/>
            <person name="Sheridan A."/>
            <person name="Sougnez C."/>
            <person name="Stange-Thomann N."/>
            <person name="Stojanovic N."/>
            <person name="Subramanian A."/>
            <person name="Wyman D."/>
            <person name="Rogers J."/>
            <person name="Sulston J."/>
            <person name="Ainscough R."/>
            <person name="Beck S."/>
            <person name="Bentley D."/>
            <person name="Burton J."/>
            <person name="Clee C."/>
            <person name="Carter N."/>
            <person name="Coulson A."/>
            <person name="Deadman R."/>
            <person name="Deloukas P."/>
            <person name="Dunham A."/>
            <person name="Dunham I."/>
            <person name="Durbin R."/>
            <person name="French L."/>
            <person name="Grafham D."/>
            <person name="Gregory S."/>
            <person name="Hubbard T."/>
            <person name="Humphray S."/>
            <person name="Hunt A."/>
            <person name="Jones M."/>
            <person name="Lloyd C."/>
            <person name="McMurray A."/>
            <person name="Matthews L."/>
            <person name="Mercer S."/>
            <person name="Milne S."/>
            <person name="Mullikin J.C."/>
            <person name="Mungall A."/>
            <person name="Plumb R."/>
            <person name="Ross M."/>
            <person name="Shownkeen R."/>
            <person name="Sims S."/>
            <person name="Waterston R.H."/>
            <person name="Wilson R.K."/>
            <person name="Hillier L.W."/>
            <person name="McPherson J.D."/>
            <person name="Marra M.A."/>
            <person name="Mardis E.R."/>
            <person name="Fulton L.A."/>
            <person name="Chinwalla A.T."/>
            <person name="Pepin K.H."/>
            <person name="Gish W.R."/>
            <person name="Chissoe S.L."/>
            <person name="Wendl M.C."/>
            <person name="Delehaunty K.D."/>
            <person name="Miner T.L."/>
            <person name="Delehaunty A."/>
            <person name="Kramer J.B."/>
            <person name="Cook L.L."/>
            <person name="Fulton R.S."/>
            <person name="Johnson D.L."/>
            <person name="Minx P.J."/>
            <person name="Clifton S.W."/>
            <person name="Hawkins T."/>
            <person name="Branscomb E."/>
            <person name="Predki P."/>
            <person name="Richardson P."/>
            <person name="Wenning S."/>
            <person name="Slezak T."/>
            <person name="Doggett N."/>
            <person name="Cheng J.F."/>
            <person name="Olsen A."/>
            <person name="Lucas S."/>
            <person name="Elkin C."/>
            <person name="Uberbacher E."/>
            <person name="Frazier M."/>
            <person name="Gibbs R.A."/>
            <person name="Muzny D.M."/>
            <person name="Scherer S.E."/>
            <person name="Bouck J.B."/>
            <person name="Sodergren E.J."/>
            <person name="Worley K.C."/>
            <person name="Rives C.M."/>
            <person name="Gorrell J.H."/>
            <person name="Metzker M.L."/>
            <person name="Naylor S.L."/>
            <person name="Kucherlapati R.S."/>
            <person name="Nelson D.L."/>
            <person name="Weinstock G.M."/>
            <person name="Sakaki Y."/>
            <person name="Fujiyama A."/>
            <person name="Hattori M."/>
            <person name="Yada T."/>
            <person name="Toyoda A."/>
            <person name="Itoh T."/>
            <person name="Kawagoe C."/>
            <person name="Watanabe H."/>
            <person name="Totoki Y."/>
            <person name="Taylor T."/>
            <person name="Weissenbach J."/>
            <person name="Heilig R."/>
            <person name="Saurin W."/>
            <person name="Artiguenave F."/>
            <person name="Brottier P."/>
            <person name="Bruls T."/>
            <person name="Pelletier E."/>
            <person name="Robert C."/>
            <person name="Wincker P."/>
            <person name="Smith D.R."/>
            <person name="Doucette-Stamm L."/>
            <person name="Rubenfield M."/>
            <person name="Weinstock K."/>
            <person name="Lee H.M."/>
            <person name="Dubois J."/>
            <person name="Rosenthal A."/>
            <person name="Platzer M."/>
            <person name="Nyakatura G."/>
            <person name="Taudien S."/>
            <person name="Rump A."/>
            <person name="Yang H."/>
            <person name="Yu J."/>
            <person name="Wang J."/>
            <person name="Huang G."/>
            <person name="Gu J."/>
            <person name="Hood L."/>
            <person name="Rowen L."/>
            <person name="Madan A."/>
            <person name="Qin S."/>
            <person name="Davis R.W."/>
            <person name="Federspiel N.A."/>
            <person name="Abola A.P."/>
            <person name="Proctor M.J."/>
            <person name="Myers R.M."/>
            <person name="Schmutz J."/>
            <person name="Dickson M."/>
            <person name="Grimwood J."/>
            <person name="Cox D.R."/>
            <person name="Olson M.V."/>
            <person name="Kaul R."/>
            <person name="Raymond C."/>
            <person name="Shimizu N."/>
            <person name="Kawasaki K."/>
            <person name="Minoshima S."/>
            <person name="Evans G.A."/>
            <person name="Athanasiou M."/>
            <person name="Schultz R."/>
            <person name="Roe B.A."/>
            <person name="Chen F."/>
            <person name="Pan H."/>
            <person name="Ramser J."/>
            <person name="Lehrach H."/>
            <person name="Reinhardt R."/>
            <person name="McCombie W.R."/>
            <person name="de la Bastide M."/>
            <person name="Dedhia N."/>
            <person name="Blocker H."/>
            <person name="Hornischer K."/>
            <person name="Nordsiek G."/>
            <person name="Agarwala R."/>
            <person name="Aravind L."/>
            <person name="Bailey J.A."/>
            <person name="Bateman A."/>
            <person name="Batzoglou S."/>
            <person name="Birney E."/>
            <person name="Bork P."/>
            <person name="Brown D.G."/>
            <person name="Burge C.B."/>
            <person name="Cerutti L."/>
            <person name="Chen H.C."/>
            <person name="Church D."/>
            <person name="Clamp M."/>
            <person name="Copley R.R."/>
            <person name="Doerks T."/>
            <person name="Eddy S.R."/>
            <person name="Eichler E.E."/>
            <person name="Furey T.S."/>
            <person name="Galagan J."/>
            <person name="Gilbert J.G."/>
            <person name="Harmon C."/>
            <person name="Hayashizaki Y."/>
            <person name="Haussler D."/>
            <person name="Hermjakob H."/>
            <person name="Hokamp K."/>
            <person name="Jang W."/>
            <person name="Johnson L.S."/>
            <person name="Jones T.A."/>
            <person name="Kasif S."/>
            <person name="Kaspryzk A."/>
            <person name="Kennedy S."/>
            <person name="Kent W.J."/>
            <person name="Kitts P."/>
            <person name="Koonin E.V."/>
            <person name="Korf I."/>
            <person name="Kulp D."/>
            <person name="Lancet D."/>
            <person name="Lowe T.M."/>
            <person name="McLysaght A."/>
            <person name="Mikkelsen T."/>
            <person name="Moran J.V."/>
            <person name="Mulder N."/>
            <person name="Pollara V.J."/>
            <person name="Ponting C.P."/>
            <person name="Schuler G."/>
            <person name="Schultz J."/>
            <person name="Slater G."/>
            <person name="Smit A.F."/>
            <person name="Stupka E."/>
            <person name="Szustakowski J."/>
            <person name="Thierry-Mieg D."/>
            <person name="Thierry-Mieg J."/>
            <person name="Wagner L."/>
            <person name="Wallis J."/>
            <person name="Wheeler R."/>
            <person name="Williams A."/>
            <person name="Wolf Y.I."/>
            <person name="Wolfe K.H."/>
            <person name="Yang S.P."/>
            <person name="Yeh R.F."/>
            <person name="Collins F."/>
            <person name="Guyer M.S."/>
            <person name="Peterson J."/>
            <person name="Felsenfeld A."/>
            <person name="Wetterstrand K.A."/>
            <person name="Patrinos A."/>
            <person name="Morgan M.J."/>
            <person name="de Jong P."/>
            <person name="Catanese J.J."/>
            <person name="Osoegawa K."/>
            <person name="Shizuya H."/>
            <person name="Choi S."/>
            <person name="Chen Y.J."/>
        </authorList>
    </citation>
    <scope>NUCLEOTIDE SEQUENCE [LARGE SCALE GENOMIC DNA]</scope>
</reference>
<proteinExistence type="predicted"/>
<dbReference type="ExpressionAtlas" id="A0A0G2JL58">
    <property type="expression patterns" value="baseline and differential"/>
</dbReference>
<dbReference type="HGNC" id="HGNC:18650">
    <property type="gene designation" value="SPATS2"/>
</dbReference>
<dbReference type="Proteomes" id="UP000005640">
    <property type="component" value="Chromosome 12"/>
</dbReference>
<dbReference type="EMBL" id="AC078826">
    <property type="status" value="NOT_ANNOTATED_CDS"/>
    <property type="molecule type" value="Genomic_DNA"/>
</dbReference>
<dbReference type="EMBL" id="AC125611">
    <property type="status" value="NOT_ANNOTATED_CDS"/>
    <property type="molecule type" value="Genomic_DNA"/>
</dbReference>